<organism evidence="1">
    <name type="scientific">uncultured Caudovirales phage</name>
    <dbReference type="NCBI Taxonomy" id="2100421"/>
    <lineage>
        <taxon>Viruses</taxon>
        <taxon>Duplodnaviria</taxon>
        <taxon>Heunggongvirae</taxon>
        <taxon>Uroviricota</taxon>
        <taxon>Caudoviricetes</taxon>
        <taxon>Peduoviridae</taxon>
        <taxon>Maltschvirus</taxon>
        <taxon>Maltschvirus maltsch</taxon>
    </lineage>
</organism>
<evidence type="ECO:0000313" key="2">
    <source>
        <dbReference type="EMBL" id="CAB4134170.1"/>
    </source>
</evidence>
<dbReference type="EMBL" id="LR796232">
    <property type="protein sequence ID" value="CAB4128346.1"/>
    <property type="molecule type" value="Genomic_DNA"/>
</dbReference>
<accession>A0A6J5L522</accession>
<protein>
    <submittedName>
        <fullName evidence="1">Uncharacterized protein</fullName>
    </submittedName>
</protein>
<gene>
    <name evidence="1" type="ORF">UFOVP101_31</name>
    <name evidence="2" type="ORF">UFOVP270_25</name>
</gene>
<dbReference type="EMBL" id="LR796285">
    <property type="protein sequence ID" value="CAB4134170.1"/>
    <property type="molecule type" value="Genomic_DNA"/>
</dbReference>
<sequence length="405" mass="39993">MADIKFSQFALYGDCQVGDIVVGLRAGDNAQFTFPGTGIADSNANLLLGYTSVGAGAVNYVSFENAVTTTAPVISAKGTDFNINLQLSSKGTGSVALNNVLVDSSSNVSNVATVMFTGSSSGQAILKAQATAGTPTLQLPNESGILALTSDLPTLPLALNEGGTGAALTASNGGIFYSNASTGAILSGTATAHQVLLSGSSSAPSWSNATYPVSITINQLLYSSSANAITGLTAANSAALVSGSSGTPIWSNSIDDGYIIIGSTGAQPQAAQLTQGSGITITNGPNSIEISSSTGGGGLIWSVVAGTTQTAAAGNGYITSNGSLTTVSLPASCAPGDMVAVQGQGAGGWLIQANTGQTIHIGASASMSAGSVASANQYDAITLVCIVTNTDWAMYGPVSSGFVIT</sequence>
<name>A0A6J5L522_9CAUD</name>
<evidence type="ECO:0000313" key="1">
    <source>
        <dbReference type="EMBL" id="CAB4128346.1"/>
    </source>
</evidence>
<reference evidence="1" key="1">
    <citation type="submission" date="2020-04" db="EMBL/GenBank/DDBJ databases">
        <authorList>
            <person name="Chiriac C."/>
            <person name="Salcher M."/>
            <person name="Ghai R."/>
            <person name="Kavagutti S V."/>
        </authorList>
    </citation>
    <scope>NUCLEOTIDE SEQUENCE</scope>
</reference>
<proteinExistence type="predicted"/>